<comment type="caution">
    <text evidence="6">The sequence shown here is derived from an EMBL/GenBank/DDBJ whole genome shotgun (WGS) entry which is preliminary data.</text>
</comment>
<dbReference type="GO" id="GO:0004252">
    <property type="term" value="F:serine-type endopeptidase activity"/>
    <property type="evidence" value="ECO:0007669"/>
    <property type="project" value="InterPro"/>
</dbReference>
<dbReference type="InterPro" id="IPR050430">
    <property type="entry name" value="Peptidase_S1"/>
</dbReference>
<dbReference type="Gene3D" id="2.40.10.10">
    <property type="entry name" value="Trypsin-like serine proteases"/>
    <property type="match status" value="1"/>
</dbReference>
<name>A0A821YAE6_9NEOP</name>
<dbReference type="AlphaFoldDB" id="A0A821YAE6"/>
<accession>A0A821YAE6</accession>
<evidence type="ECO:0000313" key="6">
    <source>
        <dbReference type="EMBL" id="CAF4951057.1"/>
    </source>
</evidence>
<evidence type="ECO:0000259" key="5">
    <source>
        <dbReference type="Pfam" id="PF00089"/>
    </source>
</evidence>
<dbReference type="EMBL" id="CAJOBZ010000073">
    <property type="protein sequence ID" value="CAF4951057.1"/>
    <property type="molecule type" value="Genomic_DNA"/>
</dbReference>
<keyword evidence="7" id="KW-1185">Reference proteome</keyword>
<organism evidence="6 7">
    <name type="scientific">Pieris macdunnoughi</name>
    <dbReference type="NCBI Taxonomy" id="345717"/>
    <lineage>
        <taxon>Eukaryota</taxon>
        <taxon>Metazoa</taxon>
        <taxon>Ecdysozoa</taxon>
        <taxon>Arthropoda</taxon>
        <taxon>Hexapoda</taxon>
        <taxon>Insecta</taxon>
        <taxon>Pterygota</taxon>
        <taxon>Neoptera</taxon>
        <taxon>Endopterygota</taxon>
        <taxon>Lepidoptera</taxon>
        <taxon>Glossata</taxon>
        <taxon>Ditrysia</taxon>
        <taxon>Papilionoidea</taxon>
        <taxon>Pieridae</taxon>
        <taxon>Pierinae</taxon>
        <taxon>Pieris</taxon>
    </lineage>
</organism>
<evidence type="ECO:0000313" key="7">
    <source>
        <dbReference type="Proteomes" id="UP000663880"/>
    </source>
</evidence>
<dbReference type="SUPFAM" id="SSF50494">
    <property type="entry name" value="Trypsin-like serine proteases"/>
    <property type="match status" value="1"/>
</dbReference>
<evidence type="ECO:0000256" key="1">
    <source>
        <dbReference type="ARBA" id="ARBA00022670"/>
    </source>
</evidence>
<keyword evidence="1" id="KW-0645">Protease</keyword>
<dbReference type="PANTHER" id="PTHR24276">
    <property type="entry name" value="POLYSERASE-RELATED"/>
    <property type="match status" value="1"/>
</dbReference>
<dbReference type="OrthoDB" id="6910021at2759"/>
<keyword evidence="4" id="KW-1015">Disulfide bond</keyword>
<dbReference type="InterPro" id="IPR043504">
    <property type="entry name" value="Peptidase_S1_PA_chymotrypsin"/>
</dbReference>
<sequence>MGLHLLRCTAYLSNYNYLQAILRENAAYKSFLDICPLKILGGVEADITQIPYQVALRQQNWYGVSWSSFCGGSLITLRYVLTAAHCFIFSE</sequence>
<dbReference type="InterPro" id="IPR001254">
    <property type="entry name" value="Trypsin_dom"/>
</dbReference>
<proteinExistence type="predicted"/>
<dbReference type="Pfam" id="PF00089">
    <property type="entry name" value="Trypsin"/>
    <property type="match status" value="1"/>
</dbReference>
<reference evidence="6" key="1">
    <citation type="submission" date="2021-02" db="EMBL/GenBank/DDBJ databases">
        <authorList>
            <person name="Steward A R."/>
        </authorList>
    </citation>
    <scope>NUCLEOTIDE SEQUENCE</scope>
</reference>
<dbReference type="Proteomes" id="UP000663880">
    <property type="component" value="Unassembled WGS sequence"/>
</dbReference>
<dbReference type="InterPro" id="IPR018114">
    <property type="entry name" value="TRYPSIN_HIS"/>
</dbReference>
<dbReference type="PROSITE" id="PS00134">
    <property type="entry name" value="TRYPSIN_HIS"/>
    <property type="match status" value="1"/>
</dbReference>
<keyword evidence="2" id="KW-0378">Hydrolase</keyword>
<keyword evidence="3" id="KW-0720">Serine protease</keyword>
<evidence type="ECO:0000256" key="2">
    <source>
        <dbReference type="ARBA" id="ARBA00022801"/>
    </source>
</evidence>
<dbReference type="InterPro" id="IPR009003">
    <property type="entry name" value="Peptidase_S1_PA"/>
</dbReference>
<dbReference type="PANTHER" id="PTHR24276:SF98">
    <property type="entry name" value="FI18310P1-RELATED"/>
    <property type="match status" value="1"/>
</dbReference>
<evidence type="ECO:0000256" key="3">
    <source>
        <dbReference type="ARBA" id="ARBA00022825"/>
    </source>
</evidence>
<gene>
    <name evidence="6" type="ORF">PMACD_LOCUS15690</name>
</gene>
<protein>
    <recommendedName>
        <fullName evidence="5">Peptidase S1 domain-containing protein</fullName>
    </recommendedName>
</protein>
<feature type="domain" description="Peptidase S1" evidence="5">
    <location>
        <begin position="39"/>
        <end position="87"/>
    </location>
</feature>
<dbReference type="GO" id="GO:0006508">
    <property type="term" value="P:proteolysis"/>
    <property type="evidence" value="ECO:0007669"/>
    <property type="project" value="UniProtKB-KW"/>
</dbReference>
<evidence type="ECO:0000256" key="4">
    <source>
        <dbReference type="ARBA" id="ARBA00023157"/>
    </source>
</evidence>